<evidence type="ECO:0000313" key="2">
    <source>
        <dbReference type="Proteomes" id="UP000438983"/>
    </source>
</evidence>
<dbReference type="InterPro" id="IPR024033">
    <property type="entry name" value="OXTCase_su_AllG_h-dom"/>
</dbReference>
<proteinExistence type="predicted"/>
<protein>
    <submittedName>
        <fullName evidence="1">DUF1116 domain-containing protein</fullName>
    </submittedName>
</protein>
<name>A0A6I6LUQ0_STUST</name>
<dbReference type="EMBL" id="CP046902">
    <property type="protein sequence ID" value="QGZ30412.1"/>
    <property type="molecule type" value="Genomic_DNA"/>
</dbReference>
<dbReference type="Gene3D" id="3.90.1700.10">
    <property type="entry name" value="v583 domain like"/>
    <property type="match status" value="1"/>
</dbReference>
<reference evidence="1 2" key="1">
    <citation type="submission" date="2019-12" db="EMBL/GenBank/DDBJ databases">
        <title>Complete genome sequence of Pseudomonas stutzeri.</title>
        <authorList>
            <person name="Lim S.R."/>
            <person name="Kim J.H."/>
        </authorList>
    </citation>
    <scope>NUCLEOTIDE SEQUENCE [LARGE SCALE GENOMIC DNA]</scope>
    <source>
        <strain evidence="1 2">PM101005</strain>
    </source>
</reference>
<dbReference type="AlphaFoldDB" id="A0A6I6LUQ0"/>
<dbReference type="Proteomes" id="UP000438983">
    <property type="component" value="Chromosome"/>
</dbReference>
<gene>
    <name evidence="1" type="ORF">GQA94_10190</name>
</gene>
<sequence length="400" mass="41839">MSTTDHAAPANRDALARIGAVRPEWCGVQAAGTAVSLPDFTLLHAGPPFHDPRRPSAPILSSAVLCCLYEGWAATEPEAQAMIEDGRVMLRPAQDFGVVTPLAAVISPKTSLVEVRDAAGQERAWSLLGSGIGPQLRFGSRDPQILERLVRREALLAPALHAATSHRPIDLLALAEAGLRGGDDLHAQTTHANAALCERLAVELADAPEALQVLRDTPLFFLTLWMAACHLMLGAAARAADPDCSLVVALAGNGQQAGMRLAGHPQRWICSDAGVPQGPRMKPGSAATAPLLGDSGVIDAAGFGAQAWWLARTVAEPMRDWLADPVAGQARWLVGSHPRFAELGLRTGLDARLAAKDPAPPSIAIAMLDAAGVEGLLGRGVHTLDASFFAAAVAPVRSVD</sequence>
<dbReference type="Gene3D" id="1.10.10.660">
    <property type="entry name" value="conserved protein of unknown function from Enterococcus faecalis V583"/>
    <property type="match status" value="1"/>
</dbReference>
<dbReference type="RefSeq" id="WP_158187910.1">
    <property type="nucleotide sequence ID" value="NZ_CP046902.1"/>
</dbReference>
<organism evidence="1 2">
    <name type="scientific">Stutzerimonas stutzeri</name>
    <name type="common">Pseudomonas stutzeri</name>
    <dbReference type="NCBI Taxonomy" id="316"/>
    <lineage>
        <taxon>Bacteria</taxon>
        <taxon>Pseudomonadati</taxon>
        <taxon>Pseudomonadota</taxon>
        <taxon>Gammaproteobacteria</taxon>
        <taxon>Pseudomonadales</taxon>
        <taxon>Pseudomonadaceae</taxon>
        <taxon>Stutzerimonas</taxon>
    </lineage>
</organism>
<accession>A0A6I6LUQ0</accession>
<evidence type="ECO:0000313" key="1">
    <source>
        <dbReference type="EMBL" id="QGZ30412.1"/>
    </source>
</evidence>
<dbReference type="InterPro" id="IPR009499">
    <property type="entry name" value="AllG-like"/>
</dbReference>
<dbReference type="Gene3D" id="3.90.1710.10">
    <property type="entry name" value="Enterococcus faecalis V583 domain"/>
    <property type="match status" value="1"/>
</dbReference>
<dbReference type="OrthoDB" id="9791198at2"/>
<dbReference type="Pfam" id="PF06545">
    <property type="entry name" value="AllG"/>
    <property type="match status" value="1"/>
</dbReference>